<keyword evidence="3" id="KW-1185">Reference proteome</keyword>
<evidence type="ECO:0000313" key="2">
    <source>
        <dbReference type="EMBL" id="XAF56250.1"/>
    </source>
</evidence>
<accession>A0ABZ3EAZ4</accession>
<geneLocation type="plasmid" evidence="2 3">
    <name>unnamed2</name>
</geneLocation>
<dbReference type="Proteomes" id="UP001445268">
    <property type="component" value="Plasmid unnamed2"/>
</dbReference>
<feature type="region of interest" description="Disordered" evidence="1">
    <location>
        <begin position="40"/>
        <end position="116"/>
    </location>
</feature>
<evidence type="ECO:0000256" key="1">
    <source>
        <dbReference type="SAM" id="MobiDB-lite"/>
    </source>
</evidence>
<evidence type="ECO:0000313" key="3">
    <source>
        <dbReference type="Proteomes" id="UP001445268"/>
    </source>
</evidence>
<proteinExistence type="predicted"/>
<name>A0ABZ3EAZ4_9GAMM</name>
<protein>
    <submittedName>
        <fullName evidence="2">Uncharacterized protein</fullName>
    </submittedName>
</protein>
<reference evidence="2 3" key="1">
    <citation type="submission" date="2024-04" db="EMBL/GenBank/DDBJ databases">
        <title>Marinobacter sp. SBY-1.</title>
        <authorList>
            <person name="Pan C."/>
        </authorList>
    </citation>
    <scope>NUCLEOTIDE SEQUENCE [LARGE SCALE GENOMIC DNA]</scope>
    <source>
        <strain evidence="2 3">SBY-1</strain>
        <plasmid evidence="2 3">unnamed2</plasmid>
    </source>
</reference>
<dbReference type="RefSeq" id="WP_342632798.1">
    <property type="nucleotide sequence ID" value="NZ_CP152382.1"/>
</dbReference>
<gene>
    <name evidence="2" type="ORF">AAGT77_20225</name>
</gene>
<keyword evidence="2" id="KW-0614">Plasmid</keyword>
<dbReference type="EMBL" id="CP152382">
    <property type="protein sequence ID" value="XAF56250.1"/>
    <property type="molecule type" value="Genomic_DNA"/>
</dbReference>
<organism evidence="2 3">
    <name type="scientific">Marinobacter alkaliphilus</name>
    <dbReference type="NCBI Taxonomy" id="254719"/>
    <lineage>
        <taxon>Bacteria</taxon>
        <taxon>Pseudomonadati</taxon>
        <taxon>Pseudomonadota</taxon>
        <taxon>Gammaproteobacteria</taxon>
        <taxon>Pseudomonadales</taxon>
        <taxon>Marinobacteraceae</taxon>
        <taxon>Marinobacter</taxon>
    </lineage>
</organism>
<feature type="compositionally biased region" description="Basic and acidic residues" evidence="1">
    <location>
        <begin position="69"/>
        <end position="89"/>
    </location>
</feature>
<sequence>MGEPIRVILKVNEDSHPELYEDLKNIDPRRRGERLRLLATAELRSQVEGRPQGPTPPKRRKSQGPQDGESQKEQTQEARKESEPVKAKQEPQAIAEENDKHQEVRNSLLGGIANQF</sequence>